<dbReference type="RefSeq" id="WP_066985299.1">
    <property type="nucleotide sequence ID" value="NZ_LUUI01000128.1"/>
</dbReference>
<keyword evidence="2" id="KW-1185">Reference proteome</keyword>
<comment type="caution">
    <text evidence="1">The sequence shown here is derived from an EMBL/GenBank/DDBJ whole genome shotgun (WGS) entry which is preliminary data.</text>
</comment>
<dbReference type="Proteomes" id="UP000078476">
    <property type="component" value="Unassembled WGS sequence"/>
</dbReference>
<accession>A0A177N3L9</accession>
<protein>
    <submittedName>
        <fullName evidence="1">Uncharacterized protein</fullName>
    </submittedName>
</protein>
<gene>
    <name evidence="1" type="ORF">A1359_13755</name>
</gene>
<evidence type="ECO:0000313" key="1">
    <source>
        <dbReference type="EMBL" id="OAI12597.1"/>
    </source>
</evidence>
<organism evidence="1 2">
    <name type="scientific">Methylomonas lenta</name>
    <dbReference type="NCBI Taxonomy" id="980561"/>
    <lineage>
        <taxon>Bacteria</taxon>
        <taxon>Pseudomonadati</taxon>
        <taxon>Pseudomonadota</taxon>
        <taxon>Gammaproteobacteria</taxon>
        <taxon>Methylococcales</taxon>
        <taxon>Methylococcaceae</taxon>
        <taxon>Methylomonas</taxon>
    </lineage>
</organism>
<dbReference type="STRING" id="980561.A1359_13755"/>
<proteinExistence type="predicted"/>
<reference evidence="1 2" key="1">
    <citation type="submission" date="2016-03" db="EMBL/GenBank/DDBJ databases">
        <authorList>
            <person name="Ploux O."/>
        </authorList>
    </citation>
    <scope>NUCLEOTIDE SEQUENCE [LARGE SCALE GENOMIC DNA]</scope>
    <source>
        <strain evidence="1 2">R-45370</strain>
    </source>
</reference>
<evidence type="ECO:0000313" key="2">
    <source>
        <dbReference type="Proteomes" id="UP000078476"/>
    </source>
</evidence>
<sequence>MALTTLPVNSPATQLRVQGFGLAFMTAHLIVYPRPKITNTVRQFVVDNLESIVDELNLEGYYSKSSDPLGYEAKNGGDSLRSQGVLIWGLNDEMRLHLGAKPIDLVTQSIPDSMNGNLEI</sequence>
<dbReference type="OrthoDB" id="9913466at2"/>
<dbReference type="EMBL" id="LUUI01000128">
    <property type="protein sequence ID" value="OAI12597.1"/>
    <property type="molecule type" value="Genomic_DNA"/>
</dbReference>
<name>A0A177N3L9_9GAMM</name>
<dbReference type="AlphaFoldDB" id="A0A177N3L9"/>